<proteinExistence type="predicted"/>
<accession>A0A157PT37</accession>
<dbReference type="InterPro" id="IPR048922">
    <property type="entry name" value="Bbp16"/>
</dbReference>
<dbReference type="GeneID" id="56588441"/>
<dbReference type="AlphaFoldDB" id="A0A157PT37"/>
<keyword evidence="2" id="KW-1185">Reference proteome</keyword>
<dbReference type="OrthoDB" id="8617484at2"/>
<gene>
    <name evidence="1" type="ORF">SAMEA3906487_00137</name>
</gene>
<protein>
    <submittedName>
        <fullName evidence="1">Phage protein</fullName>
    </submittedName>
</protein>
<dbReference type="EMBL" id="LT546645">
    <property type="protein sequence ID" value="SAI66186.1"/>
    <property type="molecule type" value="Genomic_DNA"/>
</dbReference>
<sequence length="148" mass="15231">MILDKSNEFSDSQAITATAVSTNVIDLNPSNKNPIQDIGAGEPVWLVVQADETAAAAGAATVTITLESSAAPSMTSPTVHFSSGALALSALTAGATLVRTRLASGDYKRYLGVRFSVSTGPLTAGAFSAFIVKDVQANRDYASGYTVE</sequence>
<evidence type="ECO:0000313" key="1">
    <source>
        <dbReference type="EMBL" id="SAI66186.1"/>
    </source>
</evidence>
<dbReference type="PATRIC" id="fig|123899.6.peg.126"/>
<name>A0A157PT37_9BORD</name>
<dbReference type="KEGG" id="btrm:SAMEA390648700137"/>
<reference evidence="1 2" key="1">
    <citation type="submission" date="2016-04" db="EMBL/GenBank/DDBJ databases">
        <authorList>
            <consortium name="Pathogen Informatics"/>
        </authorList>
    </citation>
    <scope>NUCLEOTIDE SEQUENCE [LARGE SCALE GENOMIC DNA]</scope>
    <source>
        <strain evidence="1 2">H044680328</strain>
    </source>
</reference>
<dbReference type="Gene3D" id="2.60.120.1110">
    <property type="match status" value="1"/>
</dbReference>
<evidence type="ECO:0000313" key="2">
    <source>
        <dbReference type="Proteomes" id="UP000076825"/>
    </source>
</evidence>
<organism evidence="1 2">
    <name type="scientific">Bordetella trematum</name>
    <dbReference type="NCBI Taxonomy" id="123899"/>
    <lineage>
        <taxon>Bacteria</taxon>
        <taxon>Pseudomonadati</taxon>
        <taxon>Pseudomonadota</taxon>
        <taxon>Betaproteobacteria</taxon>
        <taxon>Burkholderiales</taxon>
        <taxon>Alcaligenaceae</taxon>
        <taxon>Bordetella</taxon>
    </lineage>
</organism>
<dbReference type="RefSeq" id="WP_063491377.1">
    <property type="nucleotide sequence ID" value="NZ_CP016340.1"/>
</dbReference>
<dbReference type="STRING" id="123899.SAMEA3906487_00137"/>
<dbReference type="Proteomes" id="UP000076825">
    <property type="component" value="Chromosome 1"/>
</dbReference>
<dbReference type="Pfam" id="PF21190">
    <property type="entry name" value="Bbp16"/>
    <property type="match status" value="1"/>
</dbReference>